<keyword evidence="1" id="KW-1133">Transmembrane helix</keyword>
<protein>
    <recommendedName>
        <fullName evidence="4">DUF4340 domain-containing protein</fullName>
    </recommendedName>
</protein>
<proteinExistence type="predicted"/>
<gene>
    <name evidence="2" type="ORF">ACFSQ3_07945</name>
</gene>
<keyword evidence="1" id="KW-0812">Transmembrane</keyword>
<sequence length="447" mass="51146">MRKGVRIFGWVSLVLGFIALLVVLLFLYRNHRANQQLIPQTAEAILEVKADEIFRQLLGNAIANPTSYFAGKKDSAKDDRFEDLRPWNLGVDLPAKFYFFQIPQAPSSYLCFLKIDDLTRLKALLTDRMQLTWNDEGNNWSATNEDQKLVFAGNAEHAVLAWSSKKDNSNPSLIFELLDKTENMVPISDFLDSIPSNDRGQITYWQPHTANHWSISLKVGKASLEGVWSNDSWQFPEKTNAPALDNEAILSVALHADIRNWLAQHPEWLPSQDITWSEVSPYIGNYFEMQWKAGTVMQSDTVVTYDYDDNFEMVEKQELREEAVPNLTLSLMASPHLLTYLPEKMFYKFNRGQNGQLLELSTSPTSLKTPRPFVENDAHFVLKYREPNLSEQQHLPIPTWLQIYRSVDITGESTKAHTIRISGEMLTANQNLHPIKQLADQLSSKNN</sequence>
<evidence type="ECO:0000313" key="3">
    <source>
        <dbReference type="Proteomes" id="UP001597393"/>
    </source>
</evidence>
<comment type="caution">
    <text evidence="2">The sequence shown here is derived from an EMBL/GenBank/DDBJ whole genome shotgun (WGS) entry which is preliminary data.</text>
</comment>
<dbReference type="Proteomes" id="UP001597393">
    <property type="component" value="Unassembled WGS sequence"/>
</dbReference>
<accession>A0ABW5NLR5</accession>
<reference evidence="3" key="1">
    <citation type="journal article" date="2019" name="Int. J. Syst. Evol. Microbiol.">
        <title>The Global Catalogue of Microorganisms (GCM) 10K type strain sequencing project: providing services to taxonomists for standard genome sequencing and annotation.</title>
        <authorList>
            <consortium name="The Broad Institute Genomics Platform"/>
            <consortium name="The Broad Institute Genome Sequencing Center for Infectious Disease"/>
            <person name="Wu L."/>
            <person name="Ma J."/>
        </authorList>
    </citation>
    <scope>NUCLEOTIDE SEQUENCE [LARGE SCALE GENOMIC DNA]</scope>
    <source>
        <strain evidence="3">KCTC 42248</strain>
    </source>
</reference>
<keyword evidence="1" id="KW-0472">Membrane</keyword>
<dbReference type="EMBL" id="JBHUMA010000006">
    <property type="protein sequence ID" value="MFD2598883.1"/>
    <property type="molecule type" value="Genomic_DNA"/>
</dbReference>
<keyword evidence="3" id="KW-1185">Reference proteome</keyword>
<organism evidence="2 3">
    <name type="scientific">Sphingobacterium corticis</name>
    <dbReference type="NCBI Taxonomy" id="1812823"/>
    <lineage>
        <taxon>Bacteria</taxon>
        <taxon>Pseudomonadati</taxon>
        <taxon>Bacteroidota</taxon>
        <taxon>Sphingobacteriia</taxon>
        <taxon>Sphingobacteriales</taxon>
        <taxon>Sphingobacteriaceae</taxon>
        <taxon>Sphingobacterium</taxon>
    </lineage>
</organism>
<evidence type="ECO:0008006" key="4">
    <source>
        <dbReference type="Google" id="ProtNLM"/>
    </source>
</evidence>
<name>A0ABW5NLR5_9SPHI</name>
<evidence type="ECO:0000313" key="2">
    <source>
        <dbReference type="EMBL" id="MFD2598883.1"/>
    </source>
</evidence>
<dbReference type="RefSeq" id="WP_380869014.1">
    <property type="nucleotide sequence ID" value="NZ_JBHUMA010000006.1"/>
</dbReference>
<feature type="transmembrane region" description="Helical" evidence="1">
    <location>
        <begin position="7"/>
        <end position="28"/>
    </location>
</feature>
<evidence type="ECO:0000256" key="1">
    <source>
        <dbReference type="SAM" id="Phobius"/>
    </source>
</evidence>